<accession>A0A1F5ZZM1</accession>
<dbReference type="EMBL" id="MFJK01000016">
    <property type="protein sequence ID" value="OGG17813.1"/>
    <property type="molecule type" value="Genomic_DNA"/>
</dbReference>
<dbReference type="AlphaFoldDB" id="A0A1F5ZZM1"/>
<dbReference type="InterPro" id="IPR007813">
    <property type="entry name" value="PilN"/>
</dbReference>
<organism evidence="1 2">
    <name type="scientific">Candidatus Gottesmanbacteria bacterium RIFCSPHIGHO2_01_FULL_47_48</name>
    <dbReference type="NCBI Taxonomy" id="1798381"/>
    <lineage>
        <taxon>Bacteria</taxon>
        <taxon>Candidatus Gottesmaniibacteriota</taxon>
    </lineage>
</organism>
<evidence type="ECO:0000313" key="1">
    <source>
        <dbReference type="EMBL" id="OGG17813.1"/>
    </source>
</evidence>
<evidence type="ECO:0000313" key="2">
    <source>
        <dbReference type="Proteomes" id="UP000177871"/>
    </source>
</evidence>
<reference evidence="1 2" key="1">
    <citation type="journal article" date="2016" name="Nat. Commun.">
        <title>Thousands of microbial genomes shed light on interconnected biogeochemical processes in an aquifer system.</title>
        <authorList>
            <person name="Anantharaman K."/>
            <person name="Brown C.T."/>
            <person name="Hug L.A."/>
            <person name="Sharon I."/>
            <person name="Castelle C.J."/>
            <person name="Probst A.J."/>
            <person name="Thomas B.C."/>
            <person name="Singh A."/>
            <person name="Wilkins M.J."/>
            <person name="Karaoz U."/>
            <person name="Brodie E.L."/>
            <person name="Williams K.H."/>
            <person name="Hubbard S.S."/>
            <person name="Banfield J.F."/>
        </authorList>
    </citation>
    <scope>NUCLEOTIDE SEQUENCE [LARGE SCALE GENOMIC DNA]</scope>
</reference>
<comment type="caution">
    <text evidence="1">The sequence shown here is derived from an EMBL/GenBank/DDBJ whole genome shotgun (WGS) entry which is preliminary data.</text>
</comment>
<name>A0A1F5ZZM1_9BACT</name>
<protein>
    <submittedName>
        <fullName evidence="1">Uncharacterized protein</fullName>
    </submittedName>
</protein>
<sequence>MDKKLTTPDVNLLPEDDLESRPGGKFLKWALSWGKKIVVLTELLVVLAFLSRFKLDSDVANFSEEIDRRRTIIIASSDFEKQFLFIQDRIKKAKIITTSPSLVTVYDKMTALIPSGIIISTTSLTPTTLSVQGKGEDSLLTTMVTAFKGSSDFDEVTLETVSKSSADPLVKFTLTATYIPKNS</sequence>
<proteinExistence type="predicted"/>
<dbReference type="STRING" id="1798381.A2721_02210"/>
<gene>
    <name evidence="1" type="ORF">A2721_02210</name>
</gene>
<dbReference type="Pfam" id="PF05137">
    <property type="entry name" value="PilN"/>
    <property type="match status" value="1"/>
</dbReference>
<dbReference type="Proteomes" id="UP000177871">
    <property type="component" value="Unassembled WGS sequence"/>
</dbReference>